<dbReference type="InterPro" id="IPR006311">
    <property type="entry name" value="TAT_signal"/>
</dbReference>
<protein>
    <submittedName>
        <fullName evidence="7">FtsP/CotA-like multicopper oxidase with cupredoxin domain</fullName>
    </submittedName>
</protein>
<dbReference type="PANTHER" id="PTHR11709:SF2">
    <property type="entry name" value="MULTICOPPER OXIDASE LPR1"/>
    <property type="match status" value="1"/>
</dbReference>
<dbReference type="InterPro" id="IPR011706">
    <property type="entry name" value="Cu-oxidase_C"/>
</dbReference>
<feature type="domain" description="Plastocyanin-like" evidence="6">
    <location>
        <begin position="58"/>
        <end position="169"/>
    </location>
</feature>
<dbReference type="InterPro" id="IPR011707">
    <property type="entry name" value="Cu-oxidase-like_N"/>
</dbReference>
<evidence type="ECO:0000259" key="5">
    <source>
        <dbReference type="Pfam" id="PF07731"/>
    </source>
</evidence>
<dbReference type="Gene3D" id="2.60.40.420">
    <property type="entry name" value="Cupredoxins - blue copper proteins"/>
    <property type="match status" value="3"/>
</dbReference>
<feature type="domain" description="Plastocyanin-like" evidence="5">
    <location>
        <begin position="375"/>
        <end position="477"/>
    </location>
</feature>
<dbReference type="Pfam" id="PF00394">
    <property type="entry name" value="Cu-oxidase"/>
    <property type="match status" value="1"/>
</dbReference>
<sequence length="478" mass="52095">MRPSPPARVGQQQRKTNAMPLSRRQVLSQIAALSALPALPSVASAASPRRLTLAPATQQIAPATYPATDLWCVNGSMPGETLRLKQGARLIAEVENRLPQATSLHWHGIRIENAMDGVPGVTQDPIQPNETFTYDFALPDAGSYWYHSHAQSVEQVERGLQGVLIVEEPDTPDVDQDLPLVIDDLRVTSDAAVDAGFNAPHDLSHAGRMGNVLLCNGKMVADHPVKSGDRLRLRLINSANARIFTLGLQGLEGWVMAYDGMPLATPEPLPDQLVLAPAQRIDLLVDVTAAAGEEAFLVQFERDGGYELARFPVSAGTRTRRATPDALPPNPDFPIDLKSARSVDLITEGGAMAWLQSASFKGEDLSGEELAKLGQFWSFNGSAGRPIEPLVTARLGETIRIRMVNDTQFPHAMHLHGMHFAEVLPDGTLGPLRDTLLMLRRETREIAFQAHNPGDWLFHCHMLSHHAAGMGTWVRVTA</sequence>
<feature type="region of interest" description="Disordered" evidence="3">
    <location>
        <begin position="1"/>
        <end position="20"/>
    </location>
</feature>
<proteinExistence type="predicted"/>
<accession>A0A2T1A982</accession>
<gene>
    <name evidence="7" type="ORF">CLV89_11745</name>
</gene>
<dbReference type="SUPFAM" id="SSF49503">
    <property type="entry name" value="Cupredoxins"/>
    <property type="match status" value="3"/>
</dbReference>
<dbReference type="CDD" id="cd13909">
    <property type="entry name" value="CuRO_3_MCO_like_3"/>
    <property type="match status" value="1"/>
</dbReference>
<dbReference type="Pfam" id="PF07731">
    <property type="entry name" value="Cu-oxidase_2"/>
    <property type="match status" value="1"/>
</dbReference>
<dbReference type="InterPro" id="IPR033138">
    <property type="entry name" value="Cu_oxidase_CS"/>
</dbReference>
<dbReference type="AlphaFoldDB" id="A0A2T1A982"/>
<evidence type="ECO:0000256" key="2">
    <source>
        <dbReference type="ARBA" id="ARBA00023002"/>
    </source>
</evidence>
<evidence type="ECO:0000256" key="3">
    <source>
        <dbReference type="SAM" id="MobiDB-lite"/>
    </source>
</evidence>
<dbReference type="InterPro" id="IPR045087">
    <property type="entry name" value="Cu-oxidase_fam"/>
</dbReference>
<dbReference type="Pfam" id="PF07732">
    <property type="entry name" value="Cu-oxidase_3"/>
    <property type="match status" value="1"/>
</dbReference>
<keyword evidence="1" id="KW-0479">Metal-binding</keyword>
<dbReference type="PANTHER" id="PTHR11709">
    <property type="entry name" value="MULTI-COPPER OXIDASE"/>
    <property type="match status" value="1"/>
</dbReference>
<organism evidence="7 8">
    <name type="scientific">Tritonibacter scottomollicae</name>
    <name type="common">Epibacterium scottomollicae</name>
    <dbReference type="NCBI Taxonomy" id="483013"/>
    <lineage>
        <taxon>Bacteria</taxon>
        <taxon>Pseudomonadati</taxon>
        <taxon>Pseudomonadota</taxon>
        <taxon>Alphaproteobacteria</taxon>
        <taxon>Rhodobacterales</taxon>
        <taxon>Paracoccaceae</taxon>
        <taxon>Tritonibacter</taxon>
    </lineage>
</organism>
<evidence type="ECO:0000313" key="7">
    <source>
        <dbReference type="EMBL" id="PRZ45163.1"/>
    </source>
</evidence>
<name>A0A2T1A982_TRISK</name>
<evidence type="ECO:0000259" key="6">
    <source>
        <dbReference type="Pfam" id="PF07732"/>
    </source>
</evidence>
<dbReference type="GO" id="GO:0005507">
    <property type="term" value="F:copper ion binding"/>
    <property type="evidence" value="ECO:0007669"/>
    <property type="project" value="InterPro"/>
</dbReference>
<evidence type="ECO:0000313" key="8">
    <source>
        <dbReference type="Proteomes" id="UP000237718"/>
    </source>
</evidence>
<comment type="caution">
    <text evidence="7">The sequence shown here is derived from an EMBL/GenBank/DDBJ whole genome shotgun (WGS) entry which is preliminary data.</text>
</comment>
<dbReference type="PROSITE" id="PS00079">
    <property type="entry name" value="MULTICOPPER_OXIDASE1"/>
    <property type="match status" value="1"/>
</dbReference>
<dbReference type="InterPro" id="IPR001117">
    <property type="entry name" value="Cu-oxidase_2nd"/>
</dbReference>
<dbReference type="InterPro" id="IPR008972">
    <property type="entry name" value="Cupredoxin"/>
</dbReference>
<dbReference type="CDD" id="cd13861">
    <property type="entry name" value="CuRO_1_CumA_like"/>
    <property type="match status" value="1"/>
</dbReference>
<keyword evidence="2" id="KW-0560">Oxidoreductase</keyword>
<dbReference type="Proteomes" id="UP000237718">
    <property type="component" value="Unassembled WGS sequence"/>
</dbReference>
<evidence type="ECO:0000259" key="4">
    <source>
        <dbReference type="Pfam" id="PF00394"/>
    </source>
</evidence>
<dbReference type="PROSITE" id="PS00080">
    <property type="entry name" value="MULTICOPPER_OXIDASE2"/>
    <property type="match status" value="1"/>
</dbReference>
<dbReference type="PROSITE" id="PS51318">
    <property type="entry name" value="TAT"/>
    <property type="match status" value="1"/>
</dbReference>
<dbReference type="EMBL" id="PVUF01000017">
    <property type="protein sequence ID" value="PRZ45163.1"/>
    <property type="molecule type" value="Genomic_DNA"/>
</dbReference>
<evidence type="ECO:0000256" key="1">
    <source>
        <dbReference type="ARBA" id="ARBA00022723"/>
    </source>
</evidence>
<dbReference type="InterPro" id="IPR002355">
    <property type="entry name" value="Cu_oxidase_Cu_BS"/>
</dbReference>
<dbReference type="GO" id="GO:0016491">
    <property type="term" value="F:oxidoreductase activity"/>
    <property type="evidence" value="ECO:0007669"/>
    <property type="project" value="UniProtKB-KW"/>
</dbReference>
<feature type="domain" description="Plastocyanin-like" evidence="4">
    <location>
        <begin position="209"/>
        <end position="291"/>
    </location>
</feature>
<reference evidence="7 8" key="1">
    <citation type="submission" date="2018-03" db="EMBL/GenBank/DDBJ databases">
        <title>Genomic Encyclopedia of Archaeal and Bacterial Type Strains, Phase II (KMG-II): from individual species to whole genera.</title>
        <authorList>
            <person name="Goeker M."/>
        </authorList>
    </citation>
    <scope>NUCLEOTIDE SEQUENCE [LARGE SCALE GENOMIC DNA]</scope>
    <source>
        <strain evidence="7 8">DSM 25328</strain>
    </source>
</reference>